<dbReference type="InterPro" id="IPR011009">
    <property type="entry name" value="Kinase-like_dom_sf"/>
</dbReference>
<keyword evidence="3" id="KW-1185">Reference proteome</keyword>
<dbReference type="GO" id="GO:0016740">
    <property type="term" value="F:transferase activity"/>
    <property type="evidence" value="ECO:0007669"/>
    <property type="project" value="UniProtKB-KW"/>
</dbReference>
<organism evidence="2 3">
    <name type="scientific">Alicyclobacillus fodiniaquatilis</name>
    <dbReference type="NCBI Taxonomy" id="1661150"/>
    <lineage>
        <taxon>Bacteria</taxon>
        <taxon>Bacillati</taxon>
        <taxon>Bacillota</taxon>
        <taxon>Bacilli</taxon>
        <taxon>Bacillales</taxon>
        <taxon>Alicyclobacillaceae</taxon>
        <taxon>Alicyclobacillus</taxon>
    </lineage>
</organism>
<feature type="domain" description="Aminoglycoside phosphotransferase" evidence="1">
    <location>
        <begin position="2"/>
        <end position="162"/>
    </location>
</feature>
<name>A0ABW4JMG9_9BACL</name>
<gene>
    <name evidence="2" type="ORF">ACFSB2_23475</name>
</gene>
<protein>
    <submittedName>
        <fullName evidence="2">Aminoglycoside phosphotransferase family protein</fullName>
        <ecNumber evidence="2">2.7.1.-</ecNumber>
    </submittedName>
</protein>
<accession>A0ABW4JMG9</accession>
<dbReference type="SUPFAM" id="SSF56112">
    <property type="entry name" value="Protein kinase-like (PK-like)"/>
    <property type="match status" value="1"/>
</dbReference>
<evidence type="ECO:0000259" key="1">
    <source>
        <dbReference type="Pfam" id="PF01636"/>
    </source>
</evidence>
<reference evidence="3" key="1">
    <citation type="journal article" date="2019" name="Int. J. Syst. Evol. Microbiol.">
        <title>The Global Catalogue of Microorganisms (GCM) 10K type strain sequencing project: providing services to taxonomists for standard genome sequencing and annotation.</title>
        <authorList>
            <consortium name="The Broad Institute Genomics Platform"/>
            <consortium name="The Broad Institute Genome Sequencing Center for Infectious Disease"/>
            <person name="Wu L."/>
            <person name="Ma J."/>
        </authorList>
    </citation>
    <scope>NUCLEOTIDE SEQUENCE [LARGE SCALE GENOMIC DNA]</scope>
    <source>
        <strain evidence="3">CGMCC 1.12286</strain>
    </source>
</reference>
<proteinExistence type="predicted"/>
<dbReference type="EC" id="2.7.1.-" evidence="2"/>
<dbReference type="InterPro" id="IPR002575">
    <property type="entry name" value="Aminoglycoside_PTrfase"/>
</dbReference>
<evidence type="ECO:0000313" key="2">
    <source>
        <dbReference type="EMBL" id="MFD1677627.1"/>
    </source>
</evidence>
<dbReference type="Proteomes" id="UP001597079">
    <property type="component" value="Unassembled WGS sequence"/>
</dbReference>
<sequence>MGIPVPQVITEDLTGARYPFHYMILKKIPGRDLHFELKDMTQSQMTTLAESIVSFQQIVAQLPLGMGYGWVPIHDKGEFNRWTEIIHRDVHNGLRNVQGVLSAIEIGRIEQKMACLRPYFDDVRPICFLDDVTTKNVILQSGILQGVVDLDCVCYGDPLYMISLTKTAIVADGLESRMFYIEALAHAWELTDEQRKIVDVYALVHAMIFLGYFAHNESGYQRTLSFVKACIASLS</sequence>
<dbReference type="RefSeq" id="WP_377945536.1">
    <property type="nucleotide sequence ID" value="NZ_JBHUCX010000095.1"/>
</dbReference>
<keyword evidence="2" id="KW-0808">Transferase</keyword>
<comment type="caution">
    <text evidence="2">The sequence shown here is derived from an EMBL/GenBank/DDBJ whole genome shotgun (WGS) entry which is preliminary data.</text>
</comment>
<dbReference type="Pfam" id="PF01636">
    <property type="entry name" value="APH"/>
    <property type="match status" value="1"/>
</dbReference>
<dbReference type="EMBL" id="JBHUCX010000095">
    <property type="protein sequence ID" value="MFD1677627.1"/>
    <property type="molecule type" value="Genomic_DNA"/>
</dbReference>
<dbReference type="Gene3D" id="3.90.1200.10">
    <property type="match status" value="1"/>
</dbReference>
<evidence type="ECO:0000313" key="3">
    <source>
        <dbReference type="Proteomes" id="UP001597079"/>
    </source>
</evidence>